<evidence type="ECO:0000313" key="1">
    <source>
        <dbReference type="EMBL" id="RLE11824.1"/>
    </source>
</evidence>
<dbReference type="EMBL" id="QMQB01000210">
    <property type="protein sequence ID" value="RLE11824.1"/>
    <property type="molecule type" value="Genomic_DNA"/>
</dbReference>
<protein>
    <submittedName>
        <fullName evidence="1">Uncharacterized protein</fullName>
    </submittedName>
</protein>
<dbReference type="Proteomes" id="UP000267654">
    <property type="component" value="Unassembled WGS sequence"/>
</dbReference>
<name>A0A662D7R6_UNCAE</name>
<accession>A0A662D7R6</accession>
<reference evidence="1 2" key="1">
    <citation type="submission" date="2018-06" db="EMBL/GenBank/DDBJ databases">
        <title>Extensive metabolic versatility and redundancy in microbially diverse, dynamic hydrothermal sediments.</title>
        <authorList>
            <person name="Dombrowski N."/>
            <person name="Teske A."/>
            <person name="Baker B.J."/>
        </authorList>
    </citation>
    <scope>NUCLEOTIDE SEQUENCE [LARGE SCALE GENOMIC DNA]</scope>
    <source>
        <strain evidence="1">B19_G9</strain>
    </source>
</reference>
<proteinExistence type="predicted"/>
<gene>
    <name evidence="1" type="ORF">DRI96_05570</name>
</gene>
<dbReference type="AlphaFoldDB" id="A0A662D7R6"/>
<evidence type="ECO:0000313" key="2">
    <source>
        <dbReference type="Proteomes" id="UP000267654"/>
    </source>
</evidence>
<organism evidence="1 2">
    <name type="scientific">Aerophobetes bacterium</name>
    <dbReference type="NCBI Taxonomy" id="2030807"/>
    <lineage>
        <taxon>Bacteria</taxon>
        <taxon>Candidatus Aerophobota</taxon>
    </lineage>
</organism>
<comment type="caution">
    <text evidence="1">The sequence shown here is derived from an EMBL/GenBank/DDBJ whole genome shotgun (WGS) entry which is preliminary data.</text>
</comment>
<sequence length="98" mass="10942">MPIKNTVRVRTGERGNKAISEIGTLFSTNIPLKGSLGIPKEASFWREDEFALHQSIAQPNLGGQAAVKLEVIPKLWRGRLPWDTQRAHIVTRNCPNLV</sequence>